<reference evidence="1 2" key="1">
    <citation type="submission" date="2016-10" db="EMBL/GenBank/DDBJ databases">
        <authorList>
            <person name="de Groot N.N."/>
        </authorList>
    </citation>
    <scope>NUCLEOTIDE SEQUENCE [LARGE SCALE GENOMIC DNA]</scope>
    <source>
        <strain evidence="1 2">DSM 24015</strain>
    </source>
</reference>
<dbReference type="Proteomes" id="UP000198517">
    <property type="component" value="Unassembled WGS sequence"/>
</dbReference>
<proteinExistence type="predicted"/>
<dbReference type="RefSeq" id="WP_092737988.1">
    <property type="nucleotide sequence ID" value="NZ_FNAS01000025.1"/>
</dbReference>
<sequence>MVFKDKLNNVLLSNIGAVIQTGTEELLAYPERKSVYENDWAEENGSQYDLDNPKFKDKEVTLKMAILADDNTQYWQYSNALFNELKKAGQLALYIFDHDKTYQVFYMKSGNFKKTFKRLKNTEKVFVKFDLTFKVLY</sequence>
<accession>A0A1G7FPD4</accession>
<name>A0A1G7FPD4_9FLAO</name>
<evidence type="ECO:0000313" key="1">
    <source>
        <dbReference type="EMBL" id="SDE77505.1"/>
    </source>
</evidence>
<gene>
    <name evidence="1" type="ORF">SAMN05421544_1252</name>
</gene>
<dbReference type="STRING" id="1071918.SAMN05421544_1252"/>
<protein>
    <submittedName>
        <fullName evidence="1">Uncharacterized protein</fullName>
    </submittedName>
</protein>
<evidence type="ECO:0000313" key="2">
    <source>
        <dbReference type="Proteomes" id="UP000198517"/>
    </source>
</evidence>
<keyword evidence="2" id="KW-1185">Reference proteome</keyword>
<dbReference type="AlphaFoldDB" id="A0A1G7FPD4"/>
<dbReference type="EMBL" id="FNAS01000025">
    <property type="protein sequence ID" value="SDE77505.1"/>
    <property type="molecule type" value="Genomic_DNA"/>
</dbReference>
<organism evidence="1 2">
    <name type="scientific">Riemerella columbipharyngis</name>
    <dbReference type="NCBI Taxonomy" id="1071918"/>
    <lineage>
        <taxon>Bacteria</taxon>
        <taxon>Pseudomonadati</taxon>
        <taxon>Bacteroidota</taxon>
        <taxon>Flavobacteriia</taxon>
        <taxon>Flavobacteriales</taxon>
        <taxon>Weeksellaceae</taxon>
        <taxon>Riemerella</taxon>
    </lineage>
</organism>